<evidence type="ECO:0000256" key="11">
    <source>
        <dbReference type="RuleBase" id="RU365090"/>
    </source>
</evidence>
<keyword evidence="5 11" id="KW-0500">Molybdenum</keyword>
<dbReference type="SUPFAM" id="SSF53218">
    <property type="entry name" value="Molybdenum cofactor biosynthesis proteins"/>
    <property type="match status" value="1"/>
</dbReference>
<evidence type="ECO:0000256" key="1">
    <source>
        <dbReference type="ARBA" id="ARBA00001946"/>
    </source>
</evidence>
<organism evidence="13 14">
    <name type="scientific">Roseovarius spongiae</name>
    <dbReference type="NCBI Taxonomy" id="2320272"/>
    <lineage>
        <taxon>Bacteria</taxon>
        <taxon>Pseudomonadati</taxon>
        <taxon>Pseudomonadota</taxon>
        <taxon>Alphaproteobacteria</taxon>
        <taxon>Rhodobacterales</taxon>
        <taxon>Roseobacteraceae</taxon>
        <taxon>Roseovarius</taxon>
    </lineage>
</organism>
<comment type="cofactor">
    <cofactor evidence="1 11">
        <name>Mg(2+)</name>
        <dbReference type="ChEBI" id="CHEBI:18420"/>
    </cofactor>
</comment>
<dbReference type="UniPathway" id="UPA00344"/>
<dbReference type="EC" id="2.10.1.1" evidence="11"/>
<dbReference type="OrthoDB" id="9804758at2"/>
<dbReference type="EMBL" id="RAPE01000002">
    <property type="protein sequence ID" value="RKF15093.1"/>
    <property type="molecule type" value="Genomic_DNA"/>
</dbReference>
<evidence type="ECO:0000256" key="8">
    <source>
        <dbReference type="ARBA" id="ARBA00022842"/>
    </source>
</evidence>
<evidence type="ECO:0000256" key="7">
    <source>
        <dbReference type="ARBA" id="ARBA00022723"/>
    </source>
</evidence>
<dbReference type="Pfam" id="PF00994">
    <property type="entry name" value="MoCF_biosynth"/>
    <property type="match status" value="1"/>
</dbReference>
<dbReference type="InterPro" id="IPR005111">
    <property type="entry name" value="MoeA_C_domain_IV"/>
</dbReference>
<evidence type="ECO:0000256" key="10">
    <source>
        <dbReference type="ARBA" id="ARBA00047317"/>
    </source>
</evidence>
<evidence type="ECO:0000313" key="13">
    <source>
        <dbReference type="EMBL" id="RKF15093.1"/>
    </source>
</evidence>
<accession>A0A3A8B9V1</accession>
<feature type="domain" description="MoaB/Mog" evidence="12">
    <location>
        <begin position="173"/>
        <end position="310"/>
    </location>
</feature>
<reference evidence="13 14" key="1">
    <citation type="submission" date="2018-09" db="EMBL/GenBank/DDBJ databases">
        <title>Roseovarius spongiae sp. nov., isolated from a marine sponge.</title>
        <authorList>
            <person name="Zhuang L."/>
            <person name="Luo L."/>
        </authorList>
    </citation>
    <scope>NUCLEOTIDE SEQUENCE [LARGE SCALE GENOMIC DNA]</scope>
    <source>
        <strain evidence="13 14">HN-E21</strain>
    </source>
</reference>
<dbReference type="Pfam" id="PF03453">
    <property type="entry name" value="MoeA_N"/>
    <property type="match status" value="1"/>
</dbReference>
<dbReference type="PANTHER" id="PTHR10192:SF5">
    <property type="entry name" value="GEPHYRIN"/>
    <property type="match status" value="1"/>
</dbReference>
<sequence length="391" mass="41007">MITVAQALDHLFALAPRMPQEDAPLVRAAGRTLARDVAARRDQPPFDASAMDGYAVRSEDVAQGARLTVIGEAAAGHRFAGAVGRGEAVRIFTGAPMPEGSDRVVIQEDVTRADARITLSAPEDAAPHVRAAGGDFRAGAAMSAPRRLRPEDIALLAAMNVARVPVARKPRVAIIATGDELVMPGEDPGPDQIIASNSFGLKALLDQHGAEARLLPIARDTVPALETAFDLARDADLVLTIGGASVGDHDLVGSVAESLGMERSFYKIAMRPGKPLMAGRMNDAMMIGLPGNPVSAMVCGYVFVLPVLRAMLGFAPEAAPRQSAPLAADIPANGAREHYMRATFDPDDALRAETRQDSALLAVLASADALLVRPPGDGPRKAGDMVDYLAL</sequence>
<dbReference type="NCBIfam" id="NF045515">
    <property type="entry name" value="Glp_gephyrin"/>
    <property type="match status" value="1"/>
</dbReference>
<dbReference type="RefSeq" id="WP_121166219.1">
    <property type="nucleotide sequence ID" value="NZ_RAPE01000002.1"/>
</dbReference>
<evidence type="ECO:0000259" key="12">
    <source>
        <dbReference type="SMART" id="SM00852"/>
    </source>
</evidence>
<evidence type="ECO:0000256" key="6">
    <source>
        <dbReference type="ARBA" id="ARBA00022679"/>
    </source>
</evidence>
<dbReference type="InterPro" id="IPR036425">
    <property type="entry name" value="MoaB/Mog-like_dom_sf"/>
</dbReference>
<dbReference type="InterPro" id="IPR001453">
    <property type="entry name" value="MoaB/Mog_dom"/>
</dbReference>
<dbReference type="Gene3D" id="2.40.340.10">
    <property type="entry name" value="MoeA, C-terminal, domain IV"/>
    <property type="match status" value="1"/>
</dbReference>
<dbReference type="InterPro" id="IPR036688">
    <property type="entry name" value="MoeA_C_domain_IV_sf"/>
</dbReference>
<evidence type="ECO:0000256" key="4">
    <source>
        <dbReference type="ARBA" id="ARBA00010763"/>
    </source>
</evidence>
<keyword evidence="7 11" id="KW-0479">Metal-binding</keyword>
<gene>
    <name evidence="13" type="ORF">D6850_09570</name>
</gene>
<comment type="catalytic activity">
    <reaction evidence="10">
        <text>adenylyl-molybdopterin + molybdate = Mo-molybdopterin + AMP + H(+)</text>
        <dbReference type="Rhea" id="RHEA:35047"/>
        <dbReference type="ChEBI" id="CHEBI:15378"/>
        <dbReference type="ChEBI" id="CHEBI:36264"/>
        <dbReference type="ChEBI" id="CHEBI:62727"/>
        <dbReference type="ChEBI" id="CHEBI:71302"/>
        <dbReference type="ChEBI" id="CHEBI:456215"/>
        <dbReference type="EC" id="2.10.1.1"/>
    </reaction>
</comment>
<dbReference type="Pfam" id="PF03454">
    <property type="entry name" value="MoeA_C"/>
    <property type="match status" value="1"/>
</dbReference>
<dbReference type="SUPFAM" id="SSF63867">
    <property type="entry name" value="MoeA C-terminal domain-like"/>
    <property type="match status" value="1"/>
</dbReference>
<proteinExistence type="inferred from homology"/>
<dbReference type="FunFam" id="3.40.980.10:FF:000004">
    <property type="entry name" value="Molybdopterin molybdenumtransferase"/>
    <property type="match status" value="1"/>
</dbReference>
<comment type="pathway">
    <text evidence="3 11">Cofactor biosynthesis; molybdopterin biosynthesis.</text>
</comment>
<evidence type="ECO:0000313" key="14">
    <source>
        <dbReference type="Proteomes" id="UP000281128"/>
    </source>
</evidence>
<dbReference type="InterPro" id="IPR005110">
    <property type="entry name" value="MoeA_linker/N"/>
</dbReference>
<dbReference type="GO" id="GO:0046872">
    <property type="term" value="F:metal ion binding"/>
    <property type="evidence" value="ECO:0007669"/>
    <property type="project" value="UniProtKB-UniRule"/>
</dbReference>
<protein>
    <recommendedName>
        <fullName evidence="11">Molybdopterin molybdenumtransferase</fullName>
        <ecNumber evidence="11">2.10.1.1</ecNumber>
    </recommendedName>
</protein>
<dbReference type="PANTHER" id="PTHR10192">
    <property type="entry name" value="MOLYBDOPTERIN BIOSYNTHESIS PROTEIN"/>
    <property type="match status" value="1"/>
</dbReference>
<dbReference type="GO" id="GO:0061599">
    <property type="term" value="F:molybdopterin molybdotransferase activity"/>
    <property type="evidence" value="ECO:0007669"/>
    <property type="project" value="UniProtKB-UniRule"/>
</dbReference>
<dbReference type="InterPro" id="IPR038987">
    <property type="entry name" value="MoeA-like"/>
</dbReference>
<comment type="caution">
    <text evidence="13">The sequence shown here is derived from an EMBL/GenBank/DDBJ whole genome shotgun (WGS) entry which is preliminary data.</text>
</comment>
<dbReference type="Proteomes" id="UP000281128">
    <property type="component" value="Unassembled WGS sequence"/>
</dbReference>
<comment type="function">
    <text evidence="2 11">Catalyzes the insertion of molybdate into adenylated molybdopterin with the concomitant release of AMP.</text>
</comment>
<dbReference type="CDD" id="cd00887">
    <property type="entry name" value="MoeA"/>
    <property type="match status" value="1"/>
</dbReference>
<dbReference type="GO" id="GO:0006777">
    <property type="term" value="P:Mo-molybdopterin cofactor biosynthetic process"/>
    <property type="evidence" value="ECO:0007669"/>
    <property type="project" value="UniProtKB-UniRule"/>
</dbReference>
<name>A0A3A8B9V1_9RHOB</name>
<dbReference type="SUPFAM" id="SSF63882">
    <property type="entry name" value="MoeA N-terminal region -like"/>
    <property type="match status" value="1"/>
</dbReference>
<comment type="similarity">
    <text evidence="4 11">Belongs to the MoeA family.</text>
</comment>
<dbReference type="AlphaFoldDB" id="A0A3A8B9V1"/>
<keyword evidence="6 11" id="KW-0808">Transferase</keyword>
<keyword evidence="9 11" id="KW-0501">Molybdenum cofactor biosynthesis</keyword>
<dbReference type="Gene3D" id="2.170.190.11">
    <property type="entry name" value="Molybdopterin biosynthesis moea protein, domain 3"/>
    <property type="match status" value="1"/>
</dbReference>
<evidence type="ECO:0000256" key="5">
    <source>
        <dbReference type="ARBA" id="ARBA00022505"/>
    </source>
</evidence>
<keyword evidence="8 11" id="KW-0460">Magnesium</keyword>
<evidence type="ECO:0000256" key="9">
    <source>
        <dbReference type="ARBA" id="ARBA00023150"/>
    </source>
</evidence>
<dbReference type="Gene3D" id="3.40.980.10">
    <property type="entry name" value="MoaB/Mog-like domain"/>
    <property type="match status" value="1"/>
</dbReference>
<evidence type="ECO:0000256" key="3">
    <source>
        <dbReference type="ARBA" id="ARBA00005046"/>
    </source>
</evidence>
<dbReference type="SMART" id="SM00852">
    <property type="entry name" value="MoCF_biosynth"/>
    <property type="match status" value="1"/>
</dbReference>
<keyword evidence="14" id="KW-1185">Reference proteome</keyword>
<dbReference type="Gene3D" id="3.90.105.10">
    <property type="entry name" value="Molybdopterin biosynthesis moea protein, domain 2"/>
    <property type="match status" value="1"/>
</dbReference>
<dbReference type="GO" id="GO:0005829">
    <property type="term" value="C:cytosol"/>
    <property type="evidence" value="ECO:0007669"/>
    <property type="project" value="TreeGrafter"/>
</dbReference>
<dbReference type="InterPro" id="IPR036135">
    <property type="entry name" value="MoeA_linker/N_sf"/>
</dbReference>
<evidence type="ECO:0000256" key="2">
    <source>
        <dbReference type="ARBA" id="ARBA00002901"/>
    </source>
</evidence>